<dbReference type="InterPro" id="IPR029063">
    <property type="entry name" value="SAM-dependent_MTases_sf"/>
</dbReference>
<dbReference type="Gene3D" id="3.40.50.150">
    <property type="entry name" value="Vaccinia Virus protein VP39"/>
    <property type="match status" value="1"/>
</dbReference>
<keyword evidence="2" id="KW-0489">Methyltransferase</keyword>
<evidence type="ECO:0000313" key="3">
    <source>
        <dbReference type="Proteomes" id="UP001589747"/>
    </source>
</evidence>
<accession>A0ABV5KWM8</accession>
<evidence type="ECO:0000313" key="2">
    <source>
        <dbReference type="EMBL" id="MFB9329630.1"/>
    </source>
</evidence>
<dbReference type="Proteomes" id="UP001589747">
    <property type="component" value="Unassembled WGS sequence"/>
</dbReference>
<feature type="domain" description="Methyltransferase type 11" evidence="1">
    <location>
        <begin position="44"/>
        <end position="131"/>
    </location>
</feature>
<keyword evidence="2" id="KW-0808">Transferase</keyword>
<dbReference type="GO" id="GO:0008168">
    <property type="term" value="F:methyltransferase activity"/>
    <property type="evidence" value="ECO:0007669"/>
    <property type="project" value="UniProtKB-KW"/>
</dbReference>
<organism evidence="2 3">
    <name type="scientific">Paenibacillus aurantiacus</name>
    <dbReference type="NCBI Taxonomy" id="1936118"/>
    <lineage>
        <taxon>Bacteria</taxon>
        <taxon>Bacillati</taxon>
        <taxon>Bacillota</taxon>
        <taxon>Bacilli</taxon>
        <taxon>Bacillales</taxon>
        <taxon>Paenibacillaceae</taxon>
        <taxon>Paenibacillus</taxon>
    </lineage>
</organism>
<comment type="caution">
    <text evidence="2">The sequence shown here is derived from an EMBL/GenBank/DDBJ whole genome shotgun (WGS) entry which is preliminary data.</text>
</comment>
<dbReference type="EMBL" id="JBHMDO010000044">
    <property type="protein sequence ID" value="MFB9329630.1"/>
    <property type="molecule type" value="Genomic_DNA"/>
</dbReference>
<dbReference type="SUPFAM" id="SSF53335">
    <property type="entry name" value="S-adenosyl-L-methionine-dependent methyltransferases"/>
    <property type="match status" value="1"/>
</dbReference>
<gene>
    <name evidence="2" type="ORF">ACFFSY_27145</name>
</gene>
<dbReference type="PANTHER" id="PTHR43591">
    <property type="entry name" value="METHYLTRANSFERASE"/>
    <property type="match status" value="1"/>
</dbReference>
<dbReference type="PANTHER" id="PTHR43591:SF24">
    <property type="entry name" value="2-METHOXY-6-POLYPRENYL-1,4-BENZOQUINOL METHYLASE, MITOCHONDRIAL"/>
    <property type="match status" value="1"/>
</dbReference>
<dbReference type="RefSeq" id="WP_377500066.1">
    <property type="nucleotide sequence ID" value="NZ_JBHMDO010000044.1"/>
</dbReference>
<reference evidence="2 3" key="1">
    <citation type="submission" date="2024-09" db="EMBL/GenBank/DDBJ databases">
        <authorList>
            <person name="Sun Q."/>
            <person name="Mori K."/>
        </authorList>
    </citation>
    <scope>NUCLEOTIDE SEQUENCE [LARGE SCALE GENOMIC DNA]</scope>
    <source>
        <strain evidence="2 3">TISTR 2452</strain>
    </source>
</reference>
<proteinExistence type="predicted"/>
<dbReference type="InterPro" id="IPR013216">
    <property type="entry name" value="Methyltransf_11"/>
</dbReference>
<dbReference type="Pfam" id="PF08241">
    <property type="entry name" value="Methyltransf_11"/>
    <property type="match status" value="1"/>
</dbReference>
<protein>
    <submittedName>
        <fullName evidence="2">Class I SAM-dependent methyltransferase</fullName>
        <ecNumber evidence="2">2.1.1.-</ecNumber>
    </submittedName>
</protein>
<dbReference type="CDD" id="cd02440">
    <property type="entry name" value="AdoMet_MTases"/>
    <property type="match status" value="1"/>
</dbReference>
<dbReference type="GO" id="GO:0032259">
    <property type="term" value="P:methylation"/>
    <property type="evidence" value="ECO:0007669"/>
    <property type="project" value="UniProtKB-KW"/>
</dbReference>
<dbReference type="EC" id="2.1.1.-" evidence="2"/>
<keyword evidence="3" id="KW-1185">Reference proteome</keyword>
<evidence type="ECO:0000259" key="1">
    <source>
        <dbReference type="Pfam" id="PF08241"/>
    </source>
</evidence>
<name>A0ABV5KWM8_9BACL</name>
<sequence length="196" mass="22654">MDITSFWSRVNPDLFLQNADEGYNKPIRQLYRSLLEQLKVNKMLEVGCGPGVDFLGAKTVNPNMDYTGVDITPQMIEHCRLKYPEGNFMEGNILNLPFADNSFEFVYCKDVLNHLDNWEAGFSELYRISGGFVLVNFFHGLGTTTFKKRELHEGYLNNIFDWNEVMTTLSAFNPVEMRIYPRLCLLEEALILFQKA</sequence>